<keyword evidence="5" id="KW-1185">Reference proteome</keyword>
<name>A0A9P4LUF1_9PLEO</name>
<dbReference type="Pfam" id="PF25540">
    <property type="entry name" value="DUF7923"/>
    <property type="match status" value="1"/>
</dbReference>
<dbReference type="Proteomes" id="UP000799777">
    <property type="component" value="Unassembled WGS sequence"/>
</dbReference>
<feature type="domain" description="Tandem CCCH zinc finger" evidence="3">
    <location>
        <begin position="449"/>
        <end position="499"/>
    </location>
</feature>
<evidence type="ECO:0008006" key="6">
    <source>
        <dbReference type="Google" id="ProtNLM"/>
    </source>
</evidence>
<dbReference type="InterPro" id="IPR057683">
    <property type="entry name" value="DUF7923"/>
</dbReference>
<comment type="caution">
    <text evidence="4">The sequence shown here is derived from an EMBL/GenBank/DDBJ whole genome shotgun (WGS) entry which is preliminary data.</text>
</comment>
<evidence type="ECO:0000313" key="4">
    <source>
        <dbReference type="EMBL" id="KAF2036737.1"/>
    </source>
</evidence>
<gene>
    <name evidence="4" type="ORF">EK21DRAFT_106053</name>
</gene>
<evidence type="ECO:0000259" key="3">
    <source>
        <dbReference type="Pfam" id="PF25543"/>
    </source>
</evidence>
<evidence type="ECO:0000259" key="1">
    <source>
        <dbReference type="Pfam" id="PF25540"/>
    </source>
</evidence>
<proteinExistence type="predicted"/>
<dbReference type="AlphaFoldDB" id="A0A9P4LUF1"/>
<evidence type="ECO:0000259" key="2">
    <source>
        <dbReference type="Pfam" id="PF25542"/>
    </source>
</evidence>
<feature type="domain" description="DUF7923" evidence="1">
    <location>
        <begin position="125"/>
        <end position="303"/>
    </location>
</feature>
<dbReference type="InterPro" id="IPR000571">
    <property type="entry name" value="Znf_CCCH"/>
</dbReference>
<dbReference type="PANTHER" id="PTHR37543">
    <property type="entry name" value="CCCH ZINC FINGER DNA BINDING PROTEIN (AFU_ORTHOLOGUE AFUA_5G12760)"/>
    <property type="match status" value="1"/>
</dbReference>
<dbReference type="Pfam" id="PF25542">
    <property type="entry name" value="zf-CCCH_12"/>
    <property type="match status" value="1"/>
</dbReference>
<dbReference type="EMBL" id="ML978154">
    <property type="protein sequence ID" value="KAF2036737.1"/>
    <property type="molecule type" value="Genomic_DNA"/>
</dbReference>
<feature type="domain" description="C3H1-type" evidence="2">
    <location>
        <begin position="412"/>
        <end position="440"/>
    </location>
</feature>
<accession>A0A9P4LUF1</accession>
<organism evidence="4 5">
    <name type="scientific">Setomelanomma holmii</name>
    <dbReference type="NCBI Taxonomy" id="210430"/>
    <lineage>
        <taxon>Eukaryota</taxon>
        <taxon>Fungi</taxon>
        <taxon>Dikarya</taxon>
        <taxon>Ascomycota</taxon>
        <taxon>Pezizomycotina</taxon>
        <taxon>Dothideomycetes</taxon>
        <taxon>Pleosporomycetidae</taxon>
        <taxon>Pleosporales</taxon>
        <taxon>Pleosporineae</taxon>
        <taxon>Phaeosphaeriaceae</taxon>
        <taxon>Setomelanomma</taxon>
    </lineage>
</organism>
<evidence type="ECO:0000313" key="5">
    <source>
        <dbReference type="Proteomes" id="UP000799777"/>
    </source>
</evidence>
<sequence>MKTLLALIPAESVAPASTCKRSVTPQQHNLKFCIDTTPASHHYSIAPLRSVTSTKMSDDGDPDGIAGHLASLQLSVKEELEAATRKASSLLNDGAEKYEQLLAKYNALRKTVEARNAVDSGNGASHEYVLVLVDTHSHKFDADKIYCCNSRAAGESARYMLHSQVWDYIEECRPELVTSTCFLRTLVFTDLDQLSTESITPDDTGAANVRMVRDFARGFSDSFPWTYWVDTGHTHSVRDKILFSFADHVQDPQCKHIFLGASGHEKYFEMLQQNEPAFSKITLIEGSFPDPAIDALGLATTRFMFVAPPKQSVASGGILSPVDSCGPISPPRTRTSHPRGHFKNSRYIKYDRAKDTTETLTSIASSDTILSTSSRKLPTEARPGLIPINAGGYRLDTISSPPSKSDWDLYQARIKHRKLCNAFHLRGSCNDARCEFDHSAISPDILKCLQFLLMEWPCRQKGDCRRSDCYNGHVCQKGACRRRKFTTCNFPHNAHKVDWQVAKWIKPGEDVAAKAEAKSAQIADRNSSKGSMENWPAMVGNLIDI</sequence>
<dbReference type="Pfam" id="PF25543">
    <property type="entry name" value="zf-CCCH_tandem"/>
    <property type="match status" value="1"/>
</dbReference>
<reference evidence="4" key="1">
    <citation type="journal article" date="2020" name="Stud. Mycol.">
        <title>101 Dothideomycetes genomes: a test case for predicting lifestyles and emergence of pathogens.</title>
        <authorList>
            <person name="Haridas S."/>
            <person name="Albert R."/>
            <person name="Binder M."/>
            <person name="Bloem J."/>
            <person name="Labutti K."/>
            <person name="Salamov A."/>
            <person name="Andreopoulos B."/>
            <person name="Baker S."/>
            <person name="Barry K."/>
            <person name="Bills G."/>
            <person name="Bluhm B."/>
            <person name="Cannon C."/>
            <person name="Castanera R."/>
            <person name="Culley D."/>
            <person name="Daum C."/>
            <person name="Ezra D."/>
            <person name="Gonzalez J."/>
            <person name="Henrissat B."/>
            <person name="Kuo A."/>
            <person name="Liang C."/>
            <person name="Lipzen A."/>
            <person name="Lutzoni F."/>
            <person name="Magnuson J."/>
            <person name="Mondo S."/>
            <person name="Nolan M."/>
            <person name="Ohm R."/>
            <person name="Pangilinan J."/>
            <person name="Park H.-J."/>
            <person name="Ramirez L."/>
            <person name="Alfaro M."/>
            <person name="Sun H."/>
            <person name="Tritt A."/>
            <person name="Yoshinaga Y."/>
            <person name="Zwiers L.-H."/>
            <person name="Turgeon B."/>
            <person name="Goodwin S."/>
            <person name="Spatafora J."/>
            <person name="Crous P."/>
            <person name="Grigoriev I."/>
        </authorList>
    </citation>
    <scope>NUCLEOTIDE SEQUENCE</scope>
    <source>
        <strain evidence="4">CBS 110217</strain>
    </source>
</reference>
<dbReference type="OrthoDB" id="2270193at2759"/>
<protein>
    <recommendedName>
        <fullName evidence="6">C3H1-type domain-containing protein</fullName>
    </recommendedName>
</protein>
<dbReference type="PANTHER" id="PTHR37543:SF1">
    <property type="entry name" value="CCCH ZINC FINGER DNA BINDING PROTEIN (AFU_ORTHOLOGUE AFUA_5G12760)"/>
    <property type="match status" value="1"/>
</dbReference>
<dbReference type="InterPro" id="IPR057654">
    <property type="entry name" value="Znf-CCCH_tandem"/>
</dbReference>